<organism evidence="1 2">
    <name type="scientific">Potamilus streckersoni</name>
    <dbReference type="NCBI Taxonomy" id="2493646"/>
    <lineage>
        <taxon>Eukaryota</taxon>
        <taxon>Metazoa</taxon>
        <taxon>Spiralia</taxon>
        <taxon>Lophotrochozoa</taxon>
        <taxon>Mollusca</taxon>
        <taxon>Bivalvia</taxon>
        <taxon>Autobranchia</taxon>
        <taxon>Heteroconchia</taxon>
        <taxon>Palaeoheterodonta</taxon>
        <taxon>Unionida</taxon>
        <taxon>Unionoidea</taxon>
        <taxon>Unionidae</taxon>
        <taxon>Ambleminae</taxon>
        <taxon>Lampsilini</taxon>
        <taxon>Potamilus</taxon>
    </lineage>
</organism>
<reference evidence="1" key="1">
    <citation type="journal article" date="2021" name="Genome Biol. Evol.">
        <title>A High-Quality Reference Genome for a Parasitic Bivalve with Doubly Uniparental Inheritance (Bivalvia: Unionida).</title>
        <authorList>
            <person name="Smith C.H."/>
        </authorList>
    </citation>
    <scope>NUCLEOTIDE SEQUENCE</scope>
    <source>
        <strain evidence="1">CHS0354</strain>
    </source>
</reference>
<dbReference type="Proteomes" id="UP001195483">
    <property type="component" value="Unassembled WGS sequence"/>
</dbReference>
<reference evidence="1" key="2">
    <citation type="journal article" date="2021" name="Genome Biol. Evol.">
        <title>Developing a high-quality reference genome for a parasitic bivalve with doubly uniparental inheritance (Bivalvia: Unionida).</title>
        <authorList>
            <person name="Smith C.H."/>
        </authorList>
    </citation>
    <scope>NUCLEOTIDE SEQUENCE</scope>
    <source>
        <strain evidence="1">CHS0354</strain>
        <tissue evidence="1">Mantle</tissue>
    </source>
</reference>
<accession>A0AAE0SBB4</accession>
<gene>
    <name evidence="1" type="ORF">CHS0354_033501</name>
</gene>
<dbReference type="EMBL" id="JAEAOA010001964">
    <property type="protein sequence ID" value="KAK3588657.1"/>
    <property type="molecule type" value="Genomic_DNA"/>
</dbReference>
<reference evidence="1" key="3">
    <citation type="submission" date="2023-05" db="EMBL/GenBank/DDBJ databases">
        <authorList>
            <person name="Smith C.H."/>
        </authorList>
    </citation>
    <scope>NUCLEOTIDE SEQUENCE</scope>
    <source>
        <strain evidence="1">CHS0354</strain>
        <tissue evidence="1">Mantle</tissue>
    </source>
</reference>
<name>A0AAE0SBB4_9BIVA</name>
<evidence type="ECO:0000313" key="1">
    <source>
        <dbReference type="EMBL" id="KAK3588657.1"/>
    </source>
</evidence>
<evidence type="ECO:0000313" key="2">
    <source>
        <dbReference type="Proteomes" id="UP001195483"/>
    </source>
</evidence>
<protein>
    <submittedName>
        <fullName evidence="1">Uncharacterized protein</fullName>
    </submittedName>
</protein>
<dbReference type="AlphaFoldDB" id="A0AAE0SBB4"/>
<proteinExistence type="predicted"/>
<keyword evidence="2" id="KW-1185">Reference proteome</keyword>
<sequence>MGISGTDVTGRPDQRVLLETCFDEMASTDDNKTEDGMDTVKGKKQNIAQSKKLWITADVLILFDKRRELKKNETEGTEQYNANIRQD</sequence>
<comment type="caution">
    <text evidence="1">The sequence shown here is derived from an EMBL/GenBank/DDBJ whole genome shotgun (WGS) entry which is preliminary data.</text>
</comment>